<organism evidence="1 2">
    <name type="scientific">Neptunomonas qingdaonensis</name>
    <dbReference type="NCBI Taxonomy" id="1045558"/>
    <lineage>
        <taxon>Bacteria</taxon>
        <taxon>Pseudomonadati</taxon>
        <taxon>Pseudomonadota</taxon>
        <taxon>Gammaproteobacteria</taxon>
        <taxon>Oceanospirillales</taxon>
        <taxon>Oceanospirillaceae</taxon>
        <taxon>Neptunomonas</taxon>
    </lineage>
</organism>
<keyword evidence="2" id="KW-1185">Reference proteome</keyword>
<dbReference type="STRING" id="1045558.SAMN05216175_102246"/>
<dbReference type="EMBL" id="FOOU01000002">
    <property type="protein sequence ID" value="SFF97819.1"/>
    <property type="molecule type" value="Genomic_DNA"/>
</dbReference>
<dbReference type="RefSeq" id="WP_090724836.1">
    <property type="nucleotide sequence ID" value="NZ_FOOU01000002.1"/>
</dbReference>
<evidence type="ECO:0000313" key="1">
    <source>
        <dbReference type="EMBL" id="SFF97819.1"/>
    </source>
</evidence>
<accession>A0A1I2N4P9</accession>
<evidence type="ECO:0000313" key="2">
    <source>
        <dbReference type="Proteomes" id="UP000198623"/>
    </source>
</evidence>
<dbReference type="Proteomes" id="UP000198623">
    <property type="component" value="Unassembled WGS sequence"/>
</dbReference>
<reference evidence="2" key="1">
    <citation type="submission" date="2016-10" db="EMBL/GenBank/DDBJ databases">
        <authorList>
            <person name="Varghese N."/>
            <person name="Submissions S."/>
        </authorList>
    </citation>
    <scope>NUCLEOTIDE SEQUENCE [LARGE SCALE GENOMIC DNA]</scope>
    <source>
        <strain evidence="2">CGMCC 1.10971</strain>
    </source>
</reference>
<name>A0A1I2N4P9_9GAMM</name>
<sequence length="61" mass="6854">MKKELTATPTAVTNNKAKPLPKQTIVLKYLITRSLVQLEALSNVSLEIVKPLVKNHKEMKL</sequence>
<dbReference type="OrthoDB" id="6121435at2"/>
<protein>
    <submittedName>
        <fullName evidence="1">Uncharacterized protein</fullName>
    </submittedName>
</protein>
<dbReference type="AlphaFoldDB" id="A0A1I2N4P9"/>
<gene>
    <name evidence="1" type="ORF">SAMN05216175_102246</name>
</gene>
<proteinExistence type="predicted"/>